<evidence type="ECO:0000313" key="3">
    <source>
        <dbReference type="Proteomes" id="UP001201985"/>
    </source>
</evidence>
<keyword evidence="3" id="KW-1185">Reference proteome</keyword>
<dbReference type="InterPro" id="IPR036397">
    <property type="entry name" value="RNaseH_sf"/>
</dbReference>
<dbReference type="SUPFAM" id="SSF53098">
    <property type="entry name" value="Ribonuclease H-like"/>
    <property type="match status" value="1"/>
</dbReference>
<dbReference type="InterPro" id="IPR012337">
    <property type="entry name" value="RNaseH-like_sf"/>
</dbReference>
<evidence type="ECO:0000313" key="2">
    <source>
        <dbReference type="EMBL" id="MCI0753084.1"/>
    </source>
</evidence>
<dbReference type="PROSITE" id="PS50994">
    <property type="entry name" value="INTEGRASE"/>
    <property type="match status" value="1"/>
</dbReference>
<dbReference type="PANTHER" id="PTHR47515:SF1">
    <property type="entry name" value="BLR2054 PROTEIN"/>
    <property type="match status" value="1"/>
</dbReference>
<name>A0ABS9W3D6_9PROT</name>
<organism evidence="2 3">
    <name type="scientific">Teichococcus vastitatis</name>
    <dbReference type="NCBI Taxonomy" id="2307076"/>
    <lineage>
        <taxon>Bacteria</taxon>
        <taxon>Pseudomonadati</taxon>
        <taxon>Pseudomonadota</taxon>
        <taxon>Alphaproteobacteria</taxon>
        <taxon>Acetobacterales</taxon>
        <taxon>Roseomonadaceae</taxon>
        <taxon>Roseomonas</taxon>
    </lineage>
</organism>
<dbReference type="Proteomes" id="UP001201985">
    <property type="component" value="Unassembled WGS sequence"/>
</dbReference>
<feature type="domain" description="Integrase catalytic" evidence="1">
    <location>
        <begin position="1"/>
        <end position="95"/>
    </location>
</feature>
<gene>
    <name evidence="2" type="ORF">MON41_04820</name>
</gene>
<comment type="caution">
    <text evidence="2">The sequence shown here is derived from an EMBL/GenBank/DDBJ whole genome shotgun (WGS) entry which is preliminary data.</text>
</comment>
<dbReference type="InterPro" id="IPR001584">
    <property type="entry name" value="Integrase_cat-core"/>
</dbReference>
<reference evidence="2 3" key="1">
    <citation type="submission" date="2022-03" db="EMBL/GenBank/DDBJ databases">
        <title>Complete genome analysis of Roseomonas KG 17.1 : a prolific producer of plant growth promoters.</title>
        <authorList>
            <person name="Saadouli I."/>
            <person name="Najjari A."/>
            <person name="Mosbah A."/>
            <person name="Ouzari H.I."/>
        </authorList>
    </citation>
    <scope>NUCLEOTIDE SEQUENCE [LARGE SCALE GENOMIC DNA]</scope>
    <source>
        <strain evidence="2 3">KG17-1</strain>
    </source>
</reference>
<protein>
    <submittedName>
        <fullName evidence="2">Integrase core domain-containing protein</fullName>
    </submittedName>
</protein>
<proteinExistence type="predicted"/>
<dbReference type="EMBL" id="JALBUU010000004">
    <property type="protein sequence ID" value="MCI0753084.1"/>
    <property type="molecule type" value="Genomic_DNA"/>
</dbReference>
<dbReference type="Gene3D" id="3.30.420.10">
    <property type="entry name" value="Ribonuclease H-like superfamily/Ribonuclease H"/>
    <property type="match status" value="1"/>
</dbReference>
<dbReference type="Pfam" id="PF13683">
    <property type="entry name" value="rve_3"/>
    <property type="match status" value="1"/>
</dbReference>
<evidence type="ECO:0000259" key="1">
    <source>
        <dbReference type="PROSITE" id="PS50994"/>
    </source>
</evidence>
<dbReference type="PANTHER" id="PTHR47515">
    <property type="entry name" value="LOW CALCIUM RESPONSE LOCUS PROTEIN T"/>
    <property type="match status" value="1"/>
</dbReference>
<accession>A0ABS9W3D6</accession>
<sequence>MTDTSRSGARVARGLDAVMAQRGRPLMCASNNGTELTSNAMLKWSQDRQVEWHPIAPGRPRQNAFVKGFNGRLRDEGLIETPFTSLAHARAVLAR</sequence>